<name>A0A2D0N2T1_FLAN2</name>
<dbReference type="PANTHER" id="PTHR33164:SF43">
    <property type="entry name" value="HTH-TYPE TRANSCRIPTIONAL REPRESSOR YETL"/>
    <property type="match status" value="1"/>
</dbReference>
<feature type="domain" description="HTH marR-type" evidence="1">
    <location>
        <begin position="36"/>
        <end position="186"/>
    </location>
</feature>
<dbReference type="Proteomes" id="UP000223913">
    <property type="component" value="Unassembled WGS sequence"/>
</dbReference>
<evidence type="ECO:0000313" key="3">
    <source>
        <dbReference type="Proteomes" id="UP000223913"/>
    </source>
</evidence>
<comment type="caution">
    <text evidence="2">The sequence shown here is derived from an EMBL/GenBank/DDBJ whole genome shotgun (WGS) entry which is preliminary data.</text>
</comment>
<dbReference type="Gene3D" id="1.10.10.10">
    <property type="entry name" value="Winged helix-like DNA-binding domain superfamily/Winged helix DNA-binding domain"/>
    <property type="match status" value="1"/>
</dbReference>
<reference evidence="2 3" key="1">
    <citation type="submission" date="2017-10" db="EMBL/GenBank/DDBJ databases">
        <title>The draft genome sequence of Lewinella nigricans NBRC 102662.</title>
        <authorList>
            <person name="Wang K."/>
        </authorList>
    </citation>
    <scope>NUCLEOTIDE SEQUENCE [LARGE SCALE GENOMIC DNA]</scope>
    <source>
        <strain evidence="2 3">NBRC 102662</strain>
    </source>
</reference>
<dbReference type="InterPro" id="IPR039422">
    <property type="entry name" value="MarR/SlyA-like"/>
</dbReference>
<dbReference type="AlphaFoldDB" id="A0A2D0N2T1"/>
<organism evidence="2 3">
    <name type="scientific">Flavilitoribacter nigricans (strain ATCC 23147 / DSM 23189 / NBRC 102662 / NCIMB 1420 / SS-2)</name>
    <name type="common">Lewinella nigricans</name>
    <dbReference type="NCBI Taxonomy" id="1122177"/>
    <lineage>
        <taxon>Bacteria</taxon>
        <taxon>Pseudomonadati</taxon>
        <taxon>Bacteroidota</taxon>
        <taxon>Saprospiria</taxon>
        <taxon>Saprospirales</taxon>
        <taxon>Lewinellaceae</taxon>
        <taxon>Flavilitoribacter</taxon>
    </lineage>
</organism>
<dbReference type="EMBL" id="PDUD01000036">
    <property type="protein sequence ID" value="PHN02814.1"/>
    <property type="molecule type" value="Genomic_DNA"/>
</dbReference>
<dbReference type="SUPFAM" id="SSF46785">
    <property type="entry name" value="Winged helix' DNA-binding domain"/>
    <property type="match status" value="1"/>
</dbReference>
<dbReference type="GO" id="GO:0003700">
    <property type="term" value="F:DNA-binding transcription factor activity"/>
    <property type="evidence" value="ECO:0007669"/>
    <property type="project" value="InterPro"/>
</dbReference>
<proteinExistence type="predicted"/>
<accession>A0A2D0N2T1</accession>
<dbReference type="InterPro" id="IPR000835">
    <property type="entry name" value="HTH_MarR-typ"/>
</dbReference>
<dbReference type="InterPro" id="IPR036390">
    <property type="entry name" value="WH_DNA-bd_sf"/>
</dbReference>
<dbReference type="GO" id="GO:0006950">
    <property type="term" value="P:response to stress"/>
    <property type="evidence" value="ECO:0007669"/>
    <property type="project" value="TreeGrafter"/>
</dbReference>
<dbReference type="InterPro" id="IPR036388">
    <property type="entry name" value="WH-like_DNA-bd_sf"/>
</dbReference>
<gene>
    <name evidence="2" type="ORF">CRP01_29990</name>
</gene>
<evidence type="ECO:0000313" key="2">
    <source>
        <dbReference type="EMBL" id="PHN02814.1"/>
    </source>
</evidence>
<protein>
    <recommendedName>
        <fullName evidence="1">HTH marR-type domain-containing protein</fullName>
    </recommendedName>
</protein>
<dbReference type="Pfam" id="PF13463">
    <property type="entry name" value="HTH_27"/>
    <property type="match status" value="1"/>
</dbReference>
<dbReference type="PANTHER" id="PTHR33164">
    <property type="entry name" value="TRANSCRIPTIONAL REGULATOR, MARR FAMILY"/>
    <property type="match status" value="1"/>
</dbReference>
<dbReference type="SMART" id="SM00347">
    <property type="entry name" value="HTH_MARR"/>
    <property type="match status" value="1"/>
</dbReference>
<dbReference type="PROSITE" id="PS50995">
    <property type="entry name" value="HTH_MARR_2"/>
    <property type="match status" value="1"/>
</dbReference>
<sequence>MRELVDHYLEYAGSNHKQELPEFAAWLRDRTQAKAGTELSPQLQDAVKYKGLVLAVAEQWGRLSQFAAVWSKMAFATLPIKTFAEYGLLKYISELNNPTKTDLVEMSMLEKSTCYEIIRRLQQMDLVEEDRDAADKRIRRVRLTPAGQEVVSGGDEQLLKISRVLVGDLDREHQTQLLGILIQLNDFHFRLYQQDHEVVRKDYFE</sequence>
<keyword evidence="3" id="KW-1185">Reference proteome</keyword>
<evidence type="ECO:0000259" key="1">
    <source>
        <dbReference type="PROSITE" id="PS50995"/>
    </source>
</evidence>